<evidence type="ECO:0000259" key="2">
    <source>
        <dbReference type="Pfam" id="PF00535"/>
    </source>
</evidence>
<gene>
    <name evidence="3" type="ORF">Q5741_11285</name>
</gene>
<protein>
    <submittedName>
        <fullName evidence="3">Glycosyltransferase</fullName>
        <ecNumber evidence="3">2.4.-.-</ecNumber>
    </submittedName>
</protein>
<dbReference type="EMBL" id="JAUQTB010000005">
    <property type="protein sequence ID" value="MDO7906999.1"/>
    <property type="molecule type" value="Genomic_DNA"/>
</dbReference>
<dbReference type="Proteomes" id="UP001240171">
    <property type="component" value="Unassembled WGS sequence"/>
</dbReference>
<accession>A0ABT9CEE3</accession>
<dbReference type="GO" id="GO:0016757">
    <property type="term" value="F:glycosyltransferase activity"/>
    <property type="evidence" value="ECO:0007669"/>
    <property type="project" value="UniProtKB-KW"/>
</dbReference>
<dbReference type="Gene3D" id="3.90.550.10">
    <property type="entry name" value="Spore Coat Polysaccharide Biosynthesis Protein SpsA, Chain A"/>
    <property type="match status" value="1"/>
</dbReference>
<evidence type="ECO:0000313" key="4">
    <source>
        <dbReference type="Proteomes" id="UP001240171"/>
    </source>
</evidence>
<organism evidence="3 4">
    <name type="scientific">Paenibacillus lacisoli</name>
    <dbReference type="NCBI Taxonomy" id="3064525"/>
    <lineage>
        <taxon>Bacteria</taxon>
        <taxon>Bacillati</taxon>
        <taxon>Bacillota</taxon>
        <taxon>Bacilli</taxon>
        <taxon>Bacillales</taxon>
        <taxon>Paenibacillaceae</taxon>
        <taxon>Paenibacillus</taxon>
    </lineage>
</organism>
<feature type="compositionally biased region" description="Basic residues" evidence="1">
    <location>
        <begin position="24"/>
        <end position="35"/>
    </location>
</feature>
<sequence>MRTTAHDSRRAHSRSRRISAGMFSRRRSPSRRAGRRAAPPLLLQSRRQRLLPRHPAAEAVPEVSQALSAGEAVPVSSRRQPLALPLKGTAAAIVTACNEEDQIGGVLTELGRLPLKQVIVVVNGCTDRTAEEVERHPGVTMAYLPDAAGHDVGRALGARMTDADILLFLDGDFAVKAEDLAPFLSAVDSGLDAALNDISRMIPRFAHQDEVTRCKIFLNRSMGRKDLGPNSLTAVPHALSRRFVAEVGAGQLAVPPKAQAIGLQKGLQIQAVHEVDVIKNNRRREINSGRRNPVARMIIGDHAEALAAVMGSSGRKLIHLTMPRDQIARRRNAR</sequence>
<keyword evidence="4" id="KW-1185">Reference proteome</keyword>
<reference evidence="3 4" key="1">
    <citation type="submission" date="2023-07" db="EMBL/GenBank/DDBJ databases">
        <title>Paenibacillus sp. JX-17 nov. isolated from soil.</title>
        <authorList>
            <person name="Wan Y."/>
            <person name="Liu B."/>
        </authorList>
    </citation>
    <scope>NUCLEOTIDE SEQUENCE [LARGE SCALE GENOMIC DNA]</scope>
    <source>
        <strain evidence="3 4">JX-17</strain>
    </source>
</reference>
<keyword evidence="3" id="KW-0808">Transferase</keyword>
<dbReference type="SUPFAM" id="SSF53448">
    <property type="entry name" value="Nucleotide-diphospho-sugar transferases"/>
    <property type="match status" value="1"/>
</dbReference>
<dbReference type="Pfam" id="PF00535">
    <property type="entry name" value="Glycos_transf_2"/>
    <property type="match status" value="1"/>
</dbReference>
<feature type="region of interest" description="Disordered" evidence="1">
    <location>
        <begin position="1"/>
        <end position="41"/>
    </location>
</feature>
<proteinExistence type="predicted"/>
<keyword evidence="3" id="KW-0328">Glycosyltransferase</keyword>
<feature type="compositionally biased region" description="Basic and acidic residues" evidence="1">
    <location>
        <begin position="1"/>
        <end position="10"/>
    </location>
</feature>
<name>A0ABT9CEE3_9BACL</name>
<dbReference type="InterPro" id="IPR001173">
    <property type="entry name" value="Glyco_trans_2-like"/>
</dbReference>
<dbReference type="EC" id="2.4.-.-" evidence="3"/>
<feature type="domain" description="Glycosyltransferase 2-like" evidence="2">
    <location>
        <begin position="93"/>
        <end position="196"/>
    </location>
</feature>
<evidence type="ECO:0000256" key="1">
    <source>
        <dbReference type="SAM" id="MobiDB-lite"/>
    </source>
</evidence>
<dbReference type="RefSeq" id="WP_305024200.1">
    <property type="nucleotide sequence ID" value="NZ_JAUQTB010000005.1"/>
</dbReference>
<evidence type="ECO:0000313" key="3">
    <source>
        <dbReference type="EMBL" id="MDO7906999.1"/>
    </source>
</evidence>
<comment type="caution">
    <text evidence="3">The sequence shown here is derived from an EMBL/GenBank/DDBJ whole genome shotgun (WGS) entry which is preliminary data.</text>
</comment>
<dbReference type="InterPro" id="IPR029044">
    <property type="entry name" value="Nucleotide-diphossugar_trans"/>
</dbReference>